<name>A0A5J6VLK5_9VIRU</name>
<evidence type="ECO:0000256" key="1">
    <source>
        <dbReference type="SAM" id="Phobius"/>
    </source>
</evidence>
<keyword evidence="1" id="KW-0472">Membrane</keyword>
<accession>A0A5J6VLK5</accession>
<proteinExistence type="predicted"/>
<feature type="transmembrane region" description="Helical" evidence="1">
    <location>
        <begin position="115"/>
        <end position="136"/>
    </location>
</feature>
<evidence type="ECO:0000313" key="2">
    <source>
        <dbReference type="EMBL" id="QFG74371.1"/>
    </source>
</evidence>
<organism evidence="2">
    <name type="scientific">Megaviridae environmental sample</name>
    <dbReference type="NCBI Taxonomy" id="1737588"/>
    <lineage>
        <taxon>Viruses</taxon>
        <taxon>Varidnaviria</taxon>
        <taxon>Bamfordvirae</taxon>
        <taxon>Nucleocytoviricota</taxon>
        <taxon>Megaviricetes</taxon>
        <taxon>Imitervirales</taxon>
        <taxon>Mimiviridae</taxon>
        <taxon>environmental samples</taxon>
    </lineage>
</organism>
<protein>
    <submittedName>
        <fullName evidence="2">Uncharacterized protein</fullName>
    </submittedName>
</protein>
<dbReference type="EMBL" id="MN448287">
    <property type="protein sequence ID" value="QFG74371.1"/>
    <property type="molecule type" value="Genomic_DNA"/>
</dbReference>
<reference evidence="2" key="1">
    <citation type="journal article" date="2019" name="Philos. Trans. R. Soc. Lond., B, Biol. Sci.">
        <title>Targeted metagenomic recovery of four divergent viruses reveals shared and distinctive characteristics of giant viruses of marine eukaryotes.</title>
        <authorList>
            <person name="Needham D.M."/>
            <person name="Poirier C."/>
            <person name="Hehenberger E."/>
            <person name="Jimenez V."/>
            <person name="Swalwell J.E."/>
            <person name="Santoro A.E."/>
            <person name="Worden A.Z."/>
        </authorList>
    </citation>
    <scope>NUCLEOTIDE SEQUENCE</scope>
    <source>
        <strain evidence="2">MPacV-611</strain>
    </source>
</reference>
<keyword evidence="1" id="KW-0812">Transmembrane</keyword>
<keyword evidence="1" id="KW-1133">Transmembrane helix</keyword>
<sequence>MKLNIIFLIYLFSTPIYSKYTYILDFEGFPSNRSLEYNYGDTLNNTLFTYSNFEKCKSECTENKYCNGIYYLQMDNTTKCNGLKHIYNPINTTLASKSFRKKYSSNGLKQPRANIIFIITGIITFISISVLIISLCKSNKKRHDPVCYINPLYEPSPDENIKHYPDLYQELVSLKNIN</sequence>